<keyword evidence="2" id="KW-1185">Reference proteome</keyword>
<sequence>MSISPPPSPVNVRICLVGEVAEDESCCEAAQTFGVPIIISETGLELINDYDWRTHFVLKDFETPHYTAIHKSKQW</sequence>
<reference evidence="1" key="2">
    <citation type="submission" date="2020-05" db="UniProtKB">
        <authorList>
            <consortium name="EnsemblMetazoa"/>
        </authorList>
    </citation>
    <scope>IDENTIFICATION</scope>
    <source>
        <strain evidence="1">IAEA</strain>
    </source>
</reference>
<dbReference type="GO" id="GO:2000431">
    <property type="term" value="P:regulation of cytokinesis, actomyosin contractile ring assembly"/>
    <property type="evidence" value="ECO:0007669"/>
    <property type="project" value="InterPro"/>
</dbReference>
<dbReference type="GO" id="GO:0005634">
    <property type="term" value="C:nucleus"/>
    <property type="evidence" value="ECO:0007669"/>
    <property type="project" value="InterPro"/>
</dbReference>
<dbReference type="GO" id="GO:0005938">
    <property type="term" value="C:cell cortex"/>
    <property type="evidence" value="ECO:0007669"/>
    <property type="project" value="TreeGrafter"/>
</dbReference>
<dbReference type="Proteomes" id="UP000091820">
    <property type="component" value="Unassembled WGS sequence"/>
</dbReference>
<dbReference type="STRING" id="37001.A0A1A9W7P3"/>
<dbReference type="GO" id="GO:0007399">
    <property type="term" value="P:nervous system development"/>
    <property type="evidence" value="ECO:0007669"/>
    <property type="project" value="TreeGrafter"/>
</dbReference>
<dbReference type="AlphaFoldDB" id="A0A1A9W7P3"/>
<evidence type="ECO:0000313" key="2">
    <source>
        <dbReference type="Proteomes" id="UP000091820"/>
    </source>
</evidence>
<organism evidence="1 2">
    <name type="scientific">Glossina brevipalpis</name>
    <dbReference type="NCBI Taxonomy" id="37001"/>
    <lineage>
        <taxon>Eukaryota</taxon>
        <taxon>Metazoa</taxon>
        <taxon>Ecdysozoa</taxon>
        <taxon>Arthropoda</taxon>
        <taxon>Hexapoda</taxon>
        <taxon>Insecta</taxon>
        <taxon>Pterygota</taxon>
        <taxon>Neoptera</taxon>
        <taxon>Endopterygota</taxon>
        <taxon>Diptera</taxon>
        <taxon>Brachycera</taxon>
        <taxon>Muscomorpha</taxon>
        <taxon>Hippoboscoidea</taxon>
        <taxon>Glossinidae</taxon>
        <taxon>Glossina</taxon>
    </lineage>
</organism>
<dbReference type="PANTHER" id="PTHR16777:SF2">
    <property type="entry name" value="PROTEIN ECT2"/>
    <property type="match status" value="1"/>
</dbReference>
<reference evidence="2" key="1">
    <citation type="submission" date="2014-03" db="EMBL/GenBank/DDBJ databases">
        <authorList>
            <person name="Aksoy S."/>
            <person name="Warren W."/>
            <person name="Wilson R.K."/>
        </authorList>
    </citation>
    <scope>NUCLEOTIDE SEQUENCE [LARGE SCALE GENOMIC DNA]</scope>
    <source>
        <strain evidence="2">IAEA</strain>
    </source>
</reference>
<name>A0A1A9W7P3_9MUSC</name>
<dbReference type="PANTHER" id="PTHR16777">
    <property type="entry name" value="PROTEIN ECT2"/>
    <property type="match status" value="1"/>
</dbReference>
<dbReference type="VEuPathDB" id="VectorBase:GBRI009150"/>
<proteinExistence type="predicted"/>
<dbReference type="InterPro" id="IPR036420">
    <property type="entry name" value="BRCT_dom_sf"/>
</dbReference>
<dbReference type="Gene3D" id="3.40.50.10190">
    <property type="entry name" value="BRCT domain"/>
    <property type="match status" value="1"/>
</dbReference>
<accession>A0A1A9W7P3</accession>
<protein>
    <submittedName>
        <fullName evidence="1">Uncharacterized protein</fullName>
    </submittedName>
</protein>
<dbReference type="GO" id="GO:0005085">
    <property type="term" value="F:guanyl-nucleotide exchange factor activity"/>
    <property type="evidence" value="ECO:0007669"/>
    <property type="project" value="InterPro"/>
</dbReference>
<dbReference type="GO" id="GO:0000281">
    <property type="term" value="P:mitotic cytokinesis"/>
    <property type="evidence" value="ECO:0007669"/>
    <property type="project" value="TreeGrafter"/>
</dbReference>
<dbReference type="GO" id="GO:0005096">
    <property type="term" value="F:GTPase activator activity"/>
    <property type="evidence" value="ECO:0007669"/>
    <property type="project" value="InterPro"/>
</dbReference>
<dbReference type="InterPro" id="IPR026817">
    <property type="entry name" value="Ect2"/>
</dbReference>
<dbReference type="EnsemblMetazoa" id="GBRI009150-RA">
    <property type="protein sequence ID" value="GBRI009150-PA"/>
    <property type="gene ID" value="GBRI009150"/>
</dbReference>
<evidence type="ECO:0000313" key="1">
    <source>
        <dbReference type="EnsemblMetazoa" id="GBRI009150-PA"/>
    </source>
</evidence>